<keyword evidence="6 9" id="KW-0472">Membrane</keyword>
<evidence type="ECO:0000256" key="3">
    <source>
        <dbReference type="ARBA" id="ARBA00022692"/>
    </source>
</evidence>
<keyword evidence="8" id="KW-0862">Zinc</keyword>
<dbReference type="AlphaFoldDB" id="I2FVR9"/>
<dbReference type="InterPro" id="IPR008901">
    <property type="entry name" value="ACER"/>
</dbReference>
<feature type="binding site" evidence="7">
    <location>
        <position position="24"/>
    </location>
    <ligand>
        <name>Ca(2+)</name>
        <dbReference type="ChEBI" id="CHEBI:29108"/>
    </ligand>
</feature>
<dbReference type="eggNOG" id="KOG2329">
    <property type="taxonomic scope" value="Eukaryota"/>
</dbReference>
<feature type="binding site" evidence="8">
    <location>
        <position position="85"/>
    </location>
    <ligand>
        <name>Zn(2+)</name>
        <dbReference type="ChEBI" id="CHEBI:29105"/>
        <note>catalytic</note>
    </ligand>
</feature>
<evidence type="ECO:0000256" key="7">
    <source>
        <dbReference type="PIRSR" id="PIRSR608901-1"/>
    </source>
</evidence>
<comment type="subcellular location">
    <subcellularLocation>
        <location evidence="1">Membrane</location>
        <topology evidence="1">Multi-pass membrane protein</topology>
    </subcellularLocation>
</comment>
<keyword evidence="11" id="KW-1185">Reference proteome</keyword>
<feature type="binding site" evidence="7">
    <location>
        <position position="37"/>
    </location>
    <ligand>
        <name>Ca(2+)</name>
        <dbReference type="ChEBI" id="CHEBI:29108"/>
    </ligand>
</feature>
<evidence type="ECO:0000256" key="2">
    <source>
        <dbReference type="ARBA" id="ARBA00009780"/>
    </source>
</evidence>
<dbReference type="HOGENOM" id="CLU_063293_3_0_1"/>
<keyword evidence="7" id="KW-0106">Calcium</keyword>
<dbReference type="Proteomes" id="UP000006174">
    <property type="component" value="Unassembled WGS sequence"/>
</dbReference>
<feature type="binding site" evidence="8">
    <location>
        <position position="240"/>
    </location>
    <ligand>
        <name>Zn(2+)</name>
        <dbReference type="ChEBI" id="CHEBI:29105"/>
        <note>catalytic</note>
    </ligand>
</feature>
<gene>
    <name evidence="10" type="ORF">UHOR_06908</name>
</gene>
<feature type="binding site" evidence="7">
    <location>
        <position position="26"/>
    </location>
    <ligand>
        <name>Ca(2+)</name>
        <dbReference type="ChEBI" id="CHEBI:29108"/>
    </ligand>
</feature>
<keyword evidence="3 9" id="KW-0812">Transmembrane</keyword>
<evidence type="ECO:0000256" key="6">
    <source>
        <dbReference type="ARBA" id="ARBA00023136"/>
    </source>
</evidence>
<dbReference type="Pfam" id="PF05875">
    <property type="entry name" value="Ceramidase"/>
    <property type="match status" value="1"/>
</dbReference>
<evidence type="ECO:0000256" key="1">
    <source>
        <dbReference type="ARBA" id="ARBA00004141"/>
    </source>
</evidence>
<feature type="transmembrane region" description="Helical" evidence="9">
    <location>
        <begin position="191"/>
        <end position="210"/>
    </location>
</feature>
<dbReference type="PANTHER" id="PTHR46187:SF3">
    <property type="entry name" value="ALKALINE CERAMIDASE 3"/>
    <property type="match status" value="1"/>
</dbReference>
<evidence type="ECO:0000256" key="4">
    <source>
        <dbReference type="ARBA" id="ARBA00022801"/>
    </source>
</evidence>
<dbReference type="STRING" id="1128400.I2FVR9"/>
<dbReference type="GO" id="GO:0016811">
    <property type="term" value="F:hydrolase activity, acting on carbon-nitrogen (but not peptide) bonds, in linear amides"/>
    <property type="evidence" value="ECO:0007669"/>
    <property type="project" value="InterPro"/>
</dbReference>
<dbReference type="OMA" id="IMFEPLR"/>
<feature type="transmembrane region" description="Helical" evidence="9">
    <location>
        <begin position="38"/>
        <end position="55"/>
    </location>
</feature>
<keyword evidence="5 9" id="KW-1133">Transmembrane helix</keyword>
<comment type="cofactor">
    <cofactor evidence="8">
        <name>Zn(2+)</name>
        <dbReference type="ChEBI" id="CHEBI:29105"/>
    </cofactor>
</comment>
<evidence type="ECO:0000313" key="11">
    <source>
        <dbReference type="Proteomes" id="UP000006174"/>
    </source>
</evidence>
<evidence type="ECO:0000313" key="10">
    <source>
        <dbReference type="EMBL" id="CCF51012.1"/>
    </source>
</evidence>
<keyword evidence="7" id="KW-0479">Metal-binding</keyword>
<evidence type="ECO:0000256" key="9">
    <source>
        <dbReference type="SAM" id="Phobius"/>
    </source>
</evidence>
<evidence type="ECO:0000256" key="5">
    <source>
        <dbReference type="ARBA" id="ARBA00022989"/>
    </source>
</evidence>
<proteinExistence type="inferred from homology"/>
<organism evidence="10 11">
    <name type="scientific">Ustilago hordei</name>
    <name type="common">Barley covered smut fungus</name>
    <dbReference type="NCBI Taxonomy" id="120017"/>
    <lineage>
        <taxon>Eukaryota</taxon>
        <taxon>Fungi</taxon>
        <taxon>Dikarya</taxon>
        <taxon>Basidiomycota</taxon>
        <taxon>Ustilaginomycotina</taxon>
        <taxon>Ustilaginomycetes</taxon>
        <taxon>Ustilaginales</taxon>
        <taxon>Ustilaginaceae</taxon>
        <taxon>Ustilago</taxon>
    </lineage>
</organism>
<keyword evidence="4" id="KW-0378">Hydrolase</keyword>
<protein>
    <submittedName>
        <fullName evidence="10">Related to YPC1-Alkaline ceramidase</fullName>
    </submittedName>
</protein>
<dbReference type="PANTHER" id="PTHR46187">
    <property type="entry name" value="ALKALINE CERAMIDASE 3"/>
    <property type="match status" value="1"/>
</dbReference>
<reference evidence="10 11" key="1">
    <citation type="journal article" date="2012" name="Plant Cell">
        <title>Genome comparison of barley and maize smut fungi reveals targeted loss of RNA silencing components and species-specific presence of transposable elements.</title>
        <authorList>
            <person name="Laurie J.D."/>
            <person name="Ali S."/>
            <person name="Linning R."/>
            <person name="Mannhaupt G."/>
            <person name="Wong P."/>
            <person name="Gueldener U."/>
            <person name="Muensterkoetter M."/>
            <person name="Moore R."/>
            <person name="Kahmann R."/>
            <person name="Bakkeren G."/>
            <person name="Schirawski J."/>
        </authorList>
    </citation>
    <scope>NUCLEOTIDE SEQUENCE [LARGE SCALE GENOMIC DNA]</scope>
    <source>
        <strain evidence="11">Uh4875-4</strain>
    </source>
</reference>
<evidence type="ECO:0000256" key="8">
    <source>
        <dbReference type="PIRSR" id="PIRSR608901-2"/>
    </source>
</evidence>
<feature type="transmembrane region" description="Helical" evidence="9">
    <location>
        <begin position="123"/>
        <end position="144"/>
    </location>
</feature>
<dbReference type="EMBL" id="CAGI01000160">
    <property type="protein sequence ID" value="CCF51012.1"/>
    <property type="molecule type" value="Genomic_DNA"/>
</dbReference>
<dbReference type="GO" id="GO:0046872">
    <property type="term" value="F:metal ion binding"/>
    <property type="evidence" value="ECO:0007669"/>
    <property type="project" value="UniProtKB-KW"/>
</dbReference>
<comment type="caution">
    <text evidence="10">The sequence shown here is derived from an EMBL/GenBank/DDBJ whole genome shotgun (WGS) entry which is preliminary data.</text>
</comment>
<name>I2FVR9_USTHO</name>
<sequence length="298" mass="33663">MSWYQPSSPPAVGYWGPITSTLLWCESKYAFSPYIAEPVNTFTNLFFVSLSLYGFHTTRSQCLPLRYSICHLGVALVGVGSALFHGTLKHEMQLLDELPMIYTSAIMTYCLTETSKGYANPRFPLLLPAALVALTGWITAVYLWNGNPLFHQVAYAAMQILSTARVIYLLRSSKSQLNTTTLAKERKEEITNLYIFGTLIFLLGFAVWNIDNIFCYNLHQARNKLGYPWALLLEGHGWWHILTGWGAYCTITAGTQLAVGEKEHPRNFKQVGRWLPRLVRLRPYTTPSRVGAGRNKAN</sequence>
<dbReference type="GO" id="GO:0046513">
    <property type="term" value="P:ceramide biosynthetic process"/>
    <property type="evidence" value="ECO:0007669"/>
    <property type="project" value="TreeGrafter"/>
</dbReference>
<feature type="binding site" evidence="8">
    <location>
        <position position="236"/>
    </location>
    <ligand>
        <name>Zn(2+)</name>
        <dbReference type="ChEBI" id="CHEBI:29105"/>
        <note>catalytic</note>
    </ligand>
</feature>
<dbReference type="OrthoDB" id="187171at2759"/>
<dbReference type="GO" id="GO:0005789">
    <property type="term" value="C:endoplasmic reticulum membrane"/>
    <property type="evidence" value="ECO:0007669"/>
    <property type="project" value="TreeGrafter"/>
</dbReference>
<comment type="similarity">
    <text evidence="2">Belongs to the alkaline ceramidase family.</text>
</comment>
<accession>I2FVR9</accession>
<feature type="transmembrane region" description="Helical" evidence="9">
    <location>
        <begin position="67"/>
        <end position="88"/>
    </location>
</feature>
<dbReference type="GO" id="GO:0046514">
    <property type="term" value="P:ceramide catabolic process"/>
    <property type="evidence" value="ECO:0007669"/>
    <property type="project" value="TreeGrafter"/>
</dbReference>